<dbReference type="InterPro" id="IPR006913">
    <property type="entry name" value="CENP-V/GFA"/>
</dbReference>
<name>A0A5N7C6F0_PETAA</name>
<dbReference type="PROSITE" id="PS51891">
    <property type="entry name" value="CENP_V_GFA"/>
    <property type="match status" value="2"/>
</dbReference>
<protein>
    <submittedName>
        <fullName evidence="5">Mss4-like protein</fullName>
    </submittedName>
</protein>
<dbReference type="GO" id="GO:0046872">
    <property type="term" value="F:metal ion binding"/>
    <property type="evidence" value="ECO:0007669"/>
    <property type="project" value="UniProtKB-KW"/>
</dbReference>
<gene>
    <name evidence="5" type="ORF">BDV23DRAFT_172887</name>
</gene>
<evidence type="ECO:0000256" key="3">
    <source>
        <dbReference type="ARBA" id="ARBA00022833"/>
    </source>
</evidence>
<reference evidence="5" key="1">
    <citation type="submission" date="2019-04" db="EMBL/GenBank/DDBJ databases">
        <title>Friends and foes A comparative genomics studyof 23 Aspergillus species from section Flavi.</title>
        <authorList>
            <consortium name="DOE Joint Genome Institute"/>
            <person name="Kjaerbolling I."/>
            <person name="Vesth T."/>
            <person name="Frisvad J.C."/>
            <person name="Nybo J.L."/>
            <person name="Theobald S."/>
            <person name="Kildgaard S."/>
            <person name="Isbrandt T."/>
            <person name="Kuo A."/>
            <person name="Sato A."/>
            <person name="Lyhne E.K."/>
            <person name="Kogle M.E."/>
            <person name="Wiebenga A."/>
            <person name="Kun R.S."/>
            <person name="Lubbers R.J."/>
            <person name="Makela M.R."/>
            <person name="Barry K."/>
            <person name="Chovatia M."/>
            <person name="Clum A."/>
            <person name="Daum C."/>
            <person name="Haridas S."/>
            <person name="He G."/>
            <person name="LaButti K."/>
            <person name="Lipzen A."/>
            <person name="Mondo S."/>
            <person name="Riley R."/>
            <person name="Salamov A."/>
            <person name="Simmons B.A."/>
            <person name="Magnuson J.K."/>
            <person name="Henrissat B."/>
            <person name="Mortensen U.H."/>
            <person name="Larsen T.O."/>
            <person name="Devries R.P."/>
            <person name="Grigoriev I.V."/>
            <person name="Machida M."/>
            <person name="Baker S.E."/>
            <person name="Andersen M.R."/>
        </authorList>
    </citation>
    <scope>NUCLEOTIDE SEQUENCE [LARGE SCALE GENOMIC DNA]</scope>
    <source>
        <strain evidence="5">IBT 14317</strain>
    </source>
</reference>
<evidence type="ECO:0000313" key="5">
    <source>
        <dbReference type="EMBL" id="KAE8389704.1"/>
    </source>
</evidence>
<keyword evidence="4" id="KW-0456">Lyase</keyword>
<dbReference type="OrthoDB" id="5422068at2759"/>
<evidence type="ECO:0000256" key="2">
    <source>
        <dbReference type="ARBA" id="ARBA00022723"/>
    </source>
</evidence>
<accession>A0A5N7C6F0</accession>
<dbReference type="PANTHER" id="PTHR33337">
    <property type="entry name" value="GFA DOMAIN-CONTAINING PROTEIN"/>
    <property type="match status" value="1"/>
</dbReference>
<dbReference type="OMA" id="YREFCNR"/>
<dbReference type="Proteomes" id="UP000326877">
    <property type="component" value="Unassembled WGS sequence"/>
</dbReference>
<organism evidence="5">
    <name type="scientific">Petromyces alliaceus</name>
    <name type="common">Aspergillus alliaceus</name>
    <dbReference type="NCBI Taxonomy" id="209559"/>
    <lineage>
        <taxon>Eukaryota</taxon>
        <taxon>Fungi</taxon>
        <taxon>Dikarya</taxon>
        <taxon>Ascomycota</taxon>
        <taxon>Pezizomycotina</taxon>
        <taxon>Eurotiomycetes</taxon>
        <taxon>Eurotiomycetidae</taxon>
        <taxon>Eurotiales</taxon>
        <taxon>Aspergillaceae</taxon>
        <taxon>Aspergillus</taxon>
        <taxon>Aspergillus subgen. Circumdati</taxon>
    </lineage>
</organism>
<accession>A0A5N6GBF5</accession>
<dbReference type="SUPFAM" id="SSF51316">
    <property type="entry name" value="Mss4-like"/>
    <property type="match status" value="2"/>
</dbReference>
<keyword evidence="3" id="KW-0862">Zinc</keyword>
<dbReference type="Pfam" id="PF04828">
    <property type="entry name" value="GFA"/>
    <property type="match status" value="2"/>
</dbReference>
<dbReference type="AlphaFoldDB" id="A0A5N7C6F0"/>
<dbReference type="GO" id="GO:0016846">
    <property type="term" value="F:carbon-sulfur lyase activity"/>
    <property type="evidence" value="ECO:0007669"/>
    <property type="project" value="InterPro"/>
</dbReference>
<dbReference type="EMBL" id="ML735262">
    <property type="protein sequence ID" value="KAE8389704.1"/>
    <property type="molecule type" value="Genomic_DNA"/>
</dbReference>
<dbReference type="InterPro" id="IPR011057">
    <property type="entry name" value="Mss4-like_sf"/>
</dbReference>
<keyword evidence="2" id="KW-0479">Metal-binding</keyword>
<evidence type="ECO:0000256" key="4">
    <source>
        <dbReference type="ARBA" id="ARBA00023239"/>
    </source>
</evidence>
<sequence>MHTDEVIRHISCLCGEATQEVVLGTNTSVLNLCHCIACRAITGQLYSSYYLLQTTPTNIDRLRKYEQSAGTSRYFCMTCGAHVFARVRHTGQHFVAAGLITGEPPRTKTIRHWRAGDTQDGGLTSFLPGKLEETVSACWLEPNSNGQRHLSTQRKTEIPPANDKSHGLRAGCHCGGVEFYITLPDSTSMEPSSPWPDLLVPYHRSSSENAQDVKWWLRDENSRYLAGTCACRSCRLASGFPIQTWAFIPKSNIVNANGSPLEFNETTMQRYESSPEIYREFCNRCGATLFWHCKERPLVIDISVGLLQAKSGARAEDLLAWHIERVSFMEMALDQQLMQRLESGLRER</sequence>
<evidence type="ECO:0000256" key="1">
    <source>
        <dbReference type="ARBA" id="ARBA00005495"/>
    </source>
</evidence>
<proteinExistence type="inferred from homology"/>
<dbReference type="PANTHER" id="PTHR33337:SF32">
    <property type="entry name" value="DUF636 DOMAIN PROTEIN (AFU_ORTHOLOGUE AFUA_7G04120)"/>
    <property type="match status" value="1"/>
</dbReference>
<dbReference type="Gene3D" id="3.90.1590.10">
    <property type="entry name" value="glutathione-dependent formaldehyde- activating enzyme (gfa)"/>
    <property type="match status" value="2"/>
</dbReference>
<comment type="similarity">
    <text evidence="1">Belongs to the Gfa family.</text>
</comment>